<dbReference type="AlphaFoldDB" id="A0AA48HCL1"/>
<dbReference type="GO" id="GO:0008757">
    <property type="term" value="F:S-adenosylmethionine-dependent methyltransferase activity"/>
    <property type="evidence" value="ECO:0007669"/>
    <property type="project" value="InterPro"/>
</dbReference>
<dbReference type="Proteomes" id="UP001337723">
    <property type="component" value="Chromosome"/>
</dbReference>
<sequence length="287" mass="31537">MPDMPNHNRLVDRPRLERARARARLDVAGFLHDEAMAELQERLIDVNRRFTSPAIVTAFPGVWKALLPEARLVAPDEVLDLEPGAHDLVIHAMALHWADDPVGQIVQCRRALRPDGLFLSVAFGGETLVELRQALALAETEVLGGLSPRVAPMAEIRDMGALLQRAGLSLPVADRLPRTVTYADAFALMADLRAMGETNALADRHRVPARRALFHRMAEIYAARFPAKGGQGRIRATFELIFLSGWSPHESQQKPLRPGSAKARLAAALGTSEFDETALPVLHPTDD</sequence>
<dbReference type="GO" id="GO:0032259">
    <property type="term" value="P:methylation"/>
    <property type="evidence" value="ECO:0007669"/>
    <property type="project" value="UniProtKB-KW"/>
</dbReference>
<keyword evidence="5" id="KW-1185">Reference proteome</keyword>
<reference evidence="4 5" key="1">
    <citation type="submission" date="2023-01" db="EMBL/GenBank/DDBJ databases">
        <title>Complete genome sequence of Roseicyclus marinus strain Dej080120_10.</title>
        <authorList>
            <person name="Ueki S."/>
            <person name="Maruyama F."/>
        </authorList>
    </citation>
    <scope>NUCLEOTIDE SEQUENCE [LARGE SCALE GENOMIC DNA]</scope>
    <source>
        <strain evidence="4 5">Dej080120_10</strain>
    </source>
</reference>
<dbReference type="InterPro" id="IPR013216">
    <property type="entry name" value="Methyltransf_11"/>
</dbReference>
<dbReference type="SUPFAM" id="SSF53335">
    <property type="entry name" value="S-adenosyl-L-methionine-dependent methyltransferases"/>
    <property type="match status" value="1"/>
</dbReference>
<evidence type="ECO:0000256" key="2">
    <source>
        <dbReference type="ARBA" id="ARBA00022679"/>
    </source>
</evidence>
<evidence type="ECO:0000313" key="5">
    <source>
        <dbReference type="Proteomes" id="UP001337723"/>
    </source>
</evidence>
<keyword evidence="2" id="KW-0808">Transferase</keyword>
<accession>A0AA48HCL1</accession>
<dbReference type="PANTHER" id="PTHR13090">
    <property type="entry name" value="ARGININE-HYDROXYLASE NDUFAF5, MITOCHONDRIAL"/>
    <property type="match status" value="1"/>
</dbReference>
<dbReference type="Pfam" id="PF08241">
    <property type="entry name" value="Methyltransf_11"/>
    <property type="match status" value="1"/>
</dbReference>
<dbReference type="EMBL" id="AP027266">
    <property type="protein sequence ID" value="BDW87003.1"/>
    <property type="molecule type" value="Genomic_DNA"/>
</dbReference>
<proteinExistence type="predicted"/>
<keyword evidence="1 4" id="KW-0489">Methyltransferase</keyword>
<dbReference type="InterPro" id="IPR029063">
    <property type="entry name" value="SAM-dependent_MTases_sf"/>
</dbReference>
<organism evidence="4 5">
    <name type="scientific">Roseicyclus marinus</name>
    <dbReference type="NCBI Taxonomy" id="2161673"/>
    <lineage>
        <taxon>Bacteria</taxon>
        <taxon>Pseudomonadati</taxon>
        <taxon>Pseudomonadota</taxon>
        <taxon>Alphaproteobacteria</taxon>
        <taxon>Rhodobacterales</taxon>
        <taxon>Roseobacteraceae</taxon>
        <taxon>Roseicyclus</taxon>
    </lineage>
</organism>
<protein>
    <submittedName>
        <fullName evidence="4">SAM-dependent methyltransferase</fullName>
    </submittedName>
</protein>
<evidence type="ECO:0000259" key="3">
    <source>
        <dbReference type="Pfam" id="PF08241"/>
    </source>
</evidence>
<name>A0AA48HCL1_9RHOB</name>
<dbReference type="PANTHER" id="PTHR13090:SF1">
    <property type="entry name" value="ARGININE-HYDROXYLASE NDUFAF5, MITOCHONDRIAL"/>
    <property type="match status" value="1"/>
</dbReference>
<evidence type="ECO:0000313" key="4">
    <source>
        <dbReference type="EMBL" id="BDW87003.1"/>
    </source>
</evidence>
<dbReference type="KEGG" id="rmai:MACH21_31800"/>
<evidence type="ECO:0000256" key="1">
    <source>
        <dbReference type="ARBA" id="ARBA00022603"/>
    </source>
</evidence>
<feature type="domain" description="Methyltransferase type 11" evidence="3">
    <location>
        <begin position="72"/>
        <end position="119"/>
    </location>
</feature>
<dbReference type="Gene3D" id="3.40.50.150">
    <property type="entry name" value="Vaccinia Virus protein VP39"/>
    <property type="match status" value="1"/>
</dbReference>
<dbReference type="InterPro" id="IPR050602">
    <property type="entry name" value="Malonyl-ACP_OMT"/>
</dbReference>
<gene>
    <name evidence="4" type="ORF">MACH21_31800</name>
</gene>